<dbReference type="EMBL" id="AZBU02000008">
    <property type="protein sequence ID" value="TKR67927.1"/>
    <property type="molecule type" value="Genomic_DNA"/>
</dbReference>
<dbReference type="GO" id="GO:0005829">
    <property type="term" value="C:cytosol"/>
    <property type="evidence" value="ECO:0007669"/>
    <property type="project" value="TreeGrafter"/>
</dbReference>
<dbReference type="PROSITE" id="PS00143">
    <property type="entry name" value="INSULINASE"/>
    <property type="match status" value="1"/>
</dbReference>
<keyword evidence="4" id="KW-0479">Metal-binding</keyword>
<comment type="similarity">
    <text evidence="2 8">Belongs to the peptidase M16 family.</text>
</comment>
<evidence type="ECO:0000256" key="7">
    <source>
        <dbReference type="ARBA" id="ARBA00023049"/>
    </source>
</evidence>
<dbReference type="InterPro" id="IPR050626">
    <property type="entry name" value="Peptidase_M16"/>
</dbReference>
<comment type="cofactor">
    <cofactor evidence="1">
        <name>Zn(2+)</name>
        <dbReference type="ChEBI" id="CHEBI:29105"/>
    </cofactor>
</comment>
<dbReference type="InterPro" id="IPR007863">
    <property type="entry name" value="Peptidase_M16_C"/>
</dbReference>
<dbReference type="Proteomes" id="UP000298663">
    <property type="component" value="Unassembled WGS sequence"/>
</dbReference>
<dbReference type="InterPro" id="IPR054734">
    <property type="entry name" value="PqqF-like_C_4"/>
</dbReference>
<feature type="domain" description="Peptidase M16 middle/third" evidence="11">
    <location>
        <begin position="436"/>
        <end position="697"/>
    </location>
</feature>
<evidence type="ECO:0000259" key="12">
    <source>
        <dbReference type="Pfam" id="PF22456"/>
    </source>
</evidence>
<keyword evidence="7" id="KW-0482">Metalloprotease</keyword>
<evidence type="ECO:0000256" key="3">
    <source>
        <dbReference type="ARBA" id="ARBA00022670"/>
    </source>
</evidence>
<dbReference type="InterPro" id="IPR011765">
    <property type="entry name" value="Pept_M16_N"/>
</dbReference>
<organism evidence="13 14">
    <name type="scientific">Steinernema carpocapsae</name>
    <name type="common">Entomopathogenic nematode</name>
    <dbReference type="NCBI Taxonomy" id="34508"/>
    <lineage>
        <taxon>Eukaryota</taxon>
        <taxon>Metazoa</taxon>
        <taxon>Ecdysozoa</taxon>
        <taxon>Nematoda</taxon>
        <taxon>Chromadorea</taxon>
        <taxon>Rhabditida</taxon>
        <taxon>Tylenchina</taxon>
        <taxon>Panagrolaimomorpha</taxon>
        <taxon>Strongyloidoidea</taxon>
        <taxon>Steinernematidae</taxon>
        <taxon>Steinernema</taxon>
    </lineage>
</organism>
<keyword evidence="14" id="KW-1185">Reference proteome</keyword>
<evidence type="ECO:0000313" key="14">
    <source>
        <dbReference type="Proteomes" id="UP000298663"/>
    </source>
</evidence>
<dbReference type="GO" id="GO:0046872">
    <property type="term" value="F:metal ion binding"/>
    <property type="evidence" value="ECO:0007669"/>
    <property type="project" value="UniProtKB-KW"/>
</dbReference>
<dbReference type="GO" id="GO:0043171">
    <property type="term" value="P:peptide catabolic process"/>
    <property type="evidence" value="ECO:0007669"/>
    <property type="project" value="TreeGrafter"/>
</dbReference>
<dbReference type="STRING" id="34508.A0A4U5MFC7"/>
<feature type="domain" description="Coenzyme PQQ synthesis protein F-like C-terminal lobe" evidence="12">
    <location>
        <begin position="805"/>
        <end position="889"/>
    </location>
</feature>
<evidence type="ECO:0008006" key="15">
    <source>
        <dbReference type="Google" id="ProtNLM"/>
    </source>
</evidence>
<evidence type="ECO:0000256" key="5">
    <source>
        <dbReference type="ARBA" id="ARBA00022801"/>
    </source>
</evidence>
<dbReference type="InterPro" id="IPR032632">
    <property type="entry name" value="Peptidase_M16_M"/>
</dbReference>
<evidence type="ECO:0000256" key="2">
    <source>
        <dbReference type="ARBA" id="ARBA00007261"/>
    </source>
</evidence>
<keyword evidence="3" id="KW-0645">Protease</keyword>
<dbReference type="SUPFAM" id="SSF63411">
    <property type="entry name" value="LuxS/MPP-like metallohydrolase"/>
    <property type="match status" value="4"/>
</dbReference>
<feature type="domain" description="Peptidase M16 C-terminal" evidence="10">
    <location>
        <begin position="247"/>
        <end position="421"/>
    </location>
</feature>
<dbReference type="PANTHER" id="PTHR43690:SF18">
    <property type="entry name" value="INSULIN-DEGRADING ENZYME-RELATED"/>
    <property type="match status" value="1"/>
</dbReference>
<evidence type="ECO:0000259" key="10">
    <source>
        <dbReference type="Pfam" id="PF05193"/>
    </source>
</evidence>
<dbReference type="InterPro" id="IPR001431">
    <property type="entry name" value="Pept_M16_Zn_BS"/>
</dbReference>
<evidence type="ECO:0000259" key="9">
    <source>
        <dbReference type="Pfam" id="PF00675"/>
    </source>
</evidence>
<protein>
    <recommendedName>
        <fullName evidence="15">Peptidase M16 N-terminal domain-containing protein</fullName>
    </recommendedName>
</protein>
<dbReference type="Pfam" id="PF00675">
    <property type="entry name" value="Peptidase_M16"/>
    <property type="match status" value="1"/>
</dbReference>
<dbReference type="Gene3D" id="3.30.830.10">
    <property type="entry name" value="Metalloenzyme, LuxS/M16 peptidase-like"/>
    <property type="match status" value="4"/>
</dbReference>
<reference evidence="13 14" key="1">
    <citation type="journal article" date="2015" name="Genome Biol.">
        <title>Comparative genomics of Steinernema reveals deeply conserved gene regulatory networks.</title>
        <authorList>
            <person name="Dillman A.R."/>
            <person name="Macchietto M."/>
            <person name="Porter C.F."/>
            <person name="Rogers A."/>
            <person name="Williams B."/>
            <person name="Antoshechkin I."/>
            <person name="Lee M.M."/>
            <person name="Goodwin Z."/>
            <person name="Lu X."/>
            <person name="Lewis E.E."/>
            <person name="Goodrich-Blair H."/>
            <person name="Stock S.P."/>
            <person name="Adams B.J."/>
            <person name="Sternberg P.W."/>
            <person name="Mortazavi A."/>
        </authorList>
    </citation>
    <scope>NUCLEOTIDE SEQUENCE [LARGE SCALE GENOMIC DNA]</scope>
    <source>
        <strain evidence="13 14">ALL</strain>
    </source>
</reference>
<dbReference type="FunFam" id="3.30.830.10:FF:000012">
    <property type="entry name" value="Protease 3"/>
    <property type="match status" value="1"/>
</dbReference>
<dbReference type="Pfam" id="PF05193">
    <property type="entry name" value="Peptidase_M16_C"/>
    <property type="match status" value="1"/>
</dbReference>
<dbReference type="GO" id="GO:0005739">
    <property type="term" value="C:mitochondrion"/>
    <property type="evidence" value="ECO:0007669"/>
    <property type="project" value="TreeGrafter"/>
</dbReference>
<sequence length="1015" mass="116193">MNLLPSVFYEDCDRLSEQAEHKLFFSDFDLDVKKLKESQGPSKKRKKKKAAKTDIVTKRFADIRKPDSDKSKYRGLQLSNGLKVLLVSTDVVLATASMTVRVGNLMDPEDVQGLAHFCEHMLFHGSEKYPSPKEFRTFVEHGGGGSNGWTSTDHTTYYFNTSEQYFEGALDRFCQLFASPLFSETMVDKEINAVHSEHTKNRWNDSYRRWRMEKVLARHGHDYRKFTTGNIHTLKEIPESKGKTLRGEVAKFYEKHYSANLMTLCLVANKPLDEMEELVRKLDFHTIPNKNLNTKVWKPCYTQDESGHMVDVVSVNGTRELSLVFATKDFSAHYKSKPEEYLSHLLSHKAKGTLFSDLYGRSWIRYLSVFSKPTARGIGSFRIAMSLKPGGVEHVENIIETVFRHIGALKVQKPQKWIYDELAVIKKAAYLCSKEQNAIELSETLASVPFEDVLSHTLLEEFNPPLIHRLLDQLNPRNMNCVFLGSSVSEEENLETEEHYGVRYKKTRFTKDQMKKFQSALDFPDQNAFVPERNEYIPELIGLDNAKFEDLQILRNDGLCRVWHKCVRKHKVNISLFFMFPGISADPSKSYLLKHYVECFQEANETNSAYAEAAGIIAEISSSMAGIKIICNGFDAKVARFAVELLEKLVAFQAKKRRFRAFGRCQARSTENPYESCCSLLDEILSEKSWSHEDLAACSKKKIHMLNRFIAQLWSTFHLEVCCYGSVGGEQTEEFVENILKAIRKVHARIVPLSEERLPRNCCLRIPEGTSLVHDTFLSVHEDSAVLVYLQLGVDEPRNHVTAELLVHIADPLAFAALRTFEQLGYCVLTQESRNNGAIGLAITVQSCQSLEYVEGRIEVFLKNLRDQLGGMSSDEFEKHLQTLQSKYEILESSSSISKSNRPEMQYSEFRAAQAKRNLSELRELTKEEFLLFFDEKITKDSPKRQKLTLFIRSTRNNQNEIKLADSLGDDRTHISNIKEFKASSSFYPAPKRRGLCWDYCGKVTAADLMEFPCL</sequence>
<dbReference type="GO" id="GO:0004222">
    <property type="term" value="F:metalloendopeptidase activity"/>
    <property type="evidence" value="ECO:0007669"/>
    <property type="project" value="InterPro"/>
</dbReference>
<name>A0A4U5MFC7_STECR</name>
<gene>
    <name evidence="13" type="ORF">L596_023999</name>
</gene>
<dbReference type="AlphaFoldDB" id="A0A4U5MFC7"/>
<feature type="domain" description="Peptidase M16 N-terminal" evidence="9">
    <location>
        <begin position="85"/>
        <end position="211"/>
    </location>
</feature>
<keyword evidence="5" id="KW-0378">Hydrolase</keyword>
<dbReference type="PANTHER" id="PTHR43690">
    <property type="entry name" value="NARDILYSIN"/>
    <property type="match status" value="1"/>
</dbReference>
<proteinExistence type="inferred from homology"/>
<dbReference type="OrthoDB" id="7784541at2759"/>
<evidence type="ECO:0000256" key="4">
    <source>
        <dbReference type="ARBA" id="ARBA00022723"/>
    </source>
</evidence>
<evidence type="ECO:0000256" key="8">
    <source>
        <dbReference type="RuleBase" id="RU004447"/>
    </source>
</evidence>
<comment type="caution">
    <text evidence="13">The sequence shown here is derived from an EMBL/GenBank/DDBJ whole genome shotgun (WGS) entry which is preliminary data.</text>
</comment>
<dbReference type="FunFam" id="3.30.830.10:FF:000005">
    <property type="entry name" value="nardilysin isoform X1"/>
    <property type="match status" value="1"/>
</dbReference>
<keyword evidence="6" id="KW-0862">Zinc</keyword>
<dbReference type="Pfam" id="PF22456">
    <property type="entry name" value="PqqF-like_C_4"/>
    <property type="match status" value="1"/>
</dbReference>
<evidence type="ECO:0000259" key="11">
    <source>
        <dbReference type="Pfam" id="PF16187"/>
    </source>
</evidence>
<reference evidence="13 14" key="2">
    <citation type="journal article" date="2019" name="G3 (Bethesda)">
        <title>Hybrid Assembly of the Genome of the Entomopathogenic Nematode Steinernema carpocapsae Identifies the X-Chromosome.</title>
        <authorList>
            <person name="Serra L."/>
            <person name="Macchietto M."/>
            <person name="Macias-Munoz A."/>
            <person name="McGill C.J."/>
            <person name="Rodriguez I.M."/>
            <person name="Rodriguez B."/>
            <person name="Murad R."/>
            <person name="Mortazavi A."/>
        </authorList>
    </citation>
    <scope>NUCLEOTIDE SEQUENCE [LARGE SCALE GENOMIC DNA]</scope>
    <source>
        <strain evidence="13 14">ALL</strain>
    </source>
</reference>
<accession>A0A4U5MFC7</accession>
<evidence type="ECO:0000256" key="1">
    <source>
        <dbReference type="ARBA" id="ARBA00001947"/>
    </source>
</evidence>
<evidence type="ECO:0000256" key="6">
    <source>
        <dbReference type="ARBA" id="ARBA00022833"/>
    </source>
</evidence>
<evidence type="ECO:0000313" key="13">
    <source>
        <dbReference type="EMBL" id="TKR67927.1"/>
    </source>
</evidence>
<dbReference type="GO" id="GO:0051603">
    <property type="term" value="P:proteolysis involved in protein catabolic process"/>
    <property type="evidence" value="ECO:0007669"/>
    <property type="project" value="TreeGrafter"/>
</dbReference>
<dbReference type="InterPro" id="IPR011249">
    <property type="entry name" value="Metalloenz_LuxS/M16"/>
</dbReference>
<dbReference type="Pfam" id="PF16187">
    <property type="entry name" value="Peptidase_M16_M"/>
    <property type="match status" value="1"/>
</dbReference>